<dbReference type="AlphaFoldDB" id="A0AAV7S177"/>
<dbReference type="Proteomes" id="UP001066276">
    <property type="component" value="Chromosome 5"/>
</dbReference>
<gene>
    <name evidence="1" type="ORF">NDU88_010580</name>
</gene>
<organism evidence="1 2">
    <name type="scientific">Pleurodeles waltl</name>
    <name type="common">Iberian ribbed newt</name>
    <dbReference type="NCBI Taxonomy" id="8319"/>
    <lineage>
        <taxon>Eukaryota</taxon>
        <taxon>Metazoa</taxon>
        <taxon>Chordata</taxon>
        <taxon>Craniata</taxon>
        <taxon>Vertebrata</taxon>
        <taxon>Euteleostomi</taxon>
        <taxon>Amphibia</taxon>
        <taxon>Batrachia</taxon>
        <taxon>Caudata</taxon>
        <taxon>Salamandroidea</taxon>
        <taxon>Salamandridae</taxon>
        <taxon>Pleurodelinae</taxon>
        <taxon>Pleurodeles</taxon>
    </lineage>
</organism>
<sequence>MCTSWEFNARRLQPAFSVSVLLKEIFTSPFFEEPAIWFSRFSLVFGLFDTKRLLRVLDLSARVLLSLFTCSVTRRCLGTWLLRNEDAYTRKDMLGSLLVRMSSLVGILEPCLETRHKTGERLGWRMWLSDIKHAAEPERRLLDYVLYYSFDTSDQVLLRGDLLKSIRRCVSGVLAQAWKRCLLSTVASRLILWSPALDYELWHRVASLQLQWSPAPQSSNWPHKIRQPARGCVTAVGVVPSDSTGAAVLVRVSSPVRMAVLVLTTLVSRSVLR</sequence>
<name>A0AAV7S177_PLEWA</name>
<proteinExistence type="predicted"/>
<comment type="caution">
    <text evidence="1">The sequence shown here is derived from an EMBL/GenBank/DDBJ whole genome shotgun (WGS) entry which is preliminary data.</text>
</comment>
<evidence type="ECO:0000313" key="2">
    <source>
        <dbReference type="Proteomes" id="UP001066276"/>
    </source>
</evidence>
<dbReference type="EMBL" id="JANPWB010000009">
    <property type="protein sequence ID" value="KAJ1157883.1"/>
    <property type="molecule type" value="Genomic_DNA"/>
</dbReference>
<keyword evidence="2" id="KW-1185">Reference proteome</keyword>
<reference evidence="1" key="1">
    <citation type="journal article" date="2022" name="bioRxiv">
        <title>Sequencing and chromosome-scale assembly of the giantPleurodeles waltlgenome.</title>
        <authorList>
            <person name="Brown T."/>
            <person name="Elewa A."/>
            <person name="Iarovenko S."/>
            <person name="Subramanian E."/>
            <person name="Araus A.J."/>
            <person name="Petzold A."/>
            <person name="Susuki M."/>
            <person name="Suzuki K.-i.T."/>
            <person name="Hayashi T."/>
            <person name="Toyoda A."/>
            <person name="Oliveira C."/>
            <person name="Osipova E."/>
            <person name="Leigh N.D."/>
            <person name="Simon A."/>
            <person name="Yun M.H."/>
        </authorList>
    </citation>
    <scope>NUCLEOTIDE SEQUENCE</scope>
    <source>
        <strain evidence="1">20211129_DDA</strain>
        <tissue evidence="1">Liver</tissue>
    </source>
</reference>
<evidence type="ECO:0000313" key="1">
    <source>
        <dbReference type="EMBL" id="KAJ1157883.1"/>
    </source>
</evidence>
<protein>
    <submittedName>
        <fullName evidence="1">Uncharacterized protein</fullName>
    </submittedName>
</protein>
<accession>A0AAV7S177</accession>